<sequence length="53" mass="5697" precursor="true">MRSFCMLTLFLVGFACSTGCETSNEPVPVTTSEDDIAAYEASLEETDGGNEEQ</sequence>
<evidence type="ECO:0000313" key="2">
    <source>
        <dbReference type="EMBL" id="TWU49166.1"/>
    </source>
</evidence>
<evidence type="ECO:0008006" key="4">
    <source>
        <dbReference type="Google" id="ProtNLM"/>
    </source>
</evidence>
<organism evidence="2 3">
    <name type="scientific">Rubripirellula reticaptiva</name>
    <dbReference type="NCBI Taxonomy" id="2528013"/>
    <lineage>
        <taxon>Bacteria</taxon>
        <taxon>Pseudomonadati</taxon>
        <taxon>Planctomycetota</taxon>
        <taxon>Planctomycetia</taxon>
        <taxon>Pirellulales</taxon>
        <taxon>Pirellulaceae</taxon>
        <taxon>Rubripirellula</taxon>
    </lineage>
</organism>
<gene>
    <name evidence="2" type="ORF">Poly59_37800</name>
</gene>
<keyword evidence="1" id="KW-0732">Signal</keyword>
<dbReference type="Proteomes" id="UP000317977">
    <property type="component" value="Unassembled WGS sequence"/>
</dbReference>
<reference evidence="2 3" key="1">
    <citation type="submission" date="2019-02" db="EMBL/GenBank/DDBJ databases">
        <title>Deep-cultivation of Planctomycetes and their phenomic and genomic characterization uncovers novel biology.</title>
        <authorList>
            <person name="Wiegand S."/>
            <person name="Jogler M."/>
            <person name="Boedeker C."/>
            <person name="Pinto D."/>
            <person name="Vollmers J."/>
            <person name="Rivas-Marin E."/>
            <person name="Kohn T."/>
            <person name="Peeters S.H."/>
            <person name="Heuer A."/>
            <person name="Rast P."/>
            <person name="Oberbeckmann S."/>
            <person name="Bunk B."/>
            <person name="Jeske O."/>
            <person name="Meyerdierks A."/>
            <person name="Storesund J.E."/>
            <person name="Kallscheuer N."/>
            <person name="Luecker S."/>
            <person name="Lage O.M."/>
            <person name="Pohl T."/>
            <person name="Merkel B.J."/>
            <person name="Hornburger P."/>
            <person name="Mueller R.-W."/>
            <person name="Bruemmer F."/>
            <person name="Labrenz M."/>
            <person name="Spormann A.M."/>
            <person name="Op Den Camp H."/>
            <person name="Overmann J."/>
            <person name="Amann R."/>
            <person name="Jetten M.S.M."/>
            <person name="Mascher T."/>
            <person name="Medema M.H."/>
            <person name="Devos D.P."/>
            <person name="Kaster A.-K."/>
            <person name="Ovreas L."/>
            <person name="Rohde M."/>
            <person name="Galperin M.Y."/>
            <person name="Jogler C."/>
        </authorList>
    </citation>
    <scope>NUCLEOTIDE SEQUENCE [LARGE SCALE GENOMIC DNA]</scope>
    <source>
        <strain evidence="2 3">Poly59</strain>
    </source>
</reference>
<dbReference type="PROSITE" id="PS51257">
    <property type="entry name" value="PROKAR_LIPOPROTEIN"/>
    <property type="match status" value="1"/>
</dbReference>
<protein>
    <recommendedName>
        <fullName evidence="4">Secreted protein</fullName>
    </recommendedName>
</protein>
<dbReference type="AlphaFoldDB" id="A0A5C6ENJ4"/>
<evidence type="ECO:0000256" key="1">
    <source>
        <dbReference type="SAM" id="SignalP"/>
    </source>
</evidence>
<proteinExistence type="predicted"/>
<accession>A0A5C6ENJ4</accession>
<dbReference type="RefSeq" id="WP_186776359.1">
    <property type="nucleotide sequence ID" value="NZ_SJPX01000004.1"/>
</dbReference>
<evidence type="ECO:0000313" key="3">
    <source>
        <dbReference type="Proteomes" id="UP000317977"/>
    </source>
</evidence>
<feature type="chain" id="PRO_5022784986" description="Secreted protein" evidence="1">
    <location>
        <begin position="18"/>
        <end position="53"/>
    </location>
</feature>
<dbReference type="EMBL" id="SJPX01000004">
    <property type="protein sequence ID" value="TWU49166.1"/>
    <property type="molecule type" value="Genomic_DNA"/>
</dbReference>
<comment type="caution">
    <text evidence="2">The sequence shown here is derived from an EMBL/GenBank/DDBJ whole genome shotgun (WGS) entry which is preliminary data.</text>
</comment>
<name>A0A5C6ENJ4_9BACT</name>
<keyword evidence="3" id="KW-1185">Reference proteome</keyword>
<feature type="signal peptide" evidence="1">
    <location>
        <begin position="1"/>
        <end position="17"/>
    </location>
</feature>